<evidence type="ECO:0000256" key="1">
    <source>
        <dbReference type="SAM" id="MobiDB-lite"/>
    </source>
</evidence>
<accession>A0A426XB19</accession>
<feature type="region of interest" description="Disordered" evidence="1">
    <location>
        <begin position="1"/>
        <end position="42"/>
    </location>
</feature>
<feature type="non-terminal residue" evidence="2">
    <location>
        <position position="1"/>
    </location>
</feature>
<dbReference type="AlphaFoldDB" id="A0A426XB19"/>
<comment type="caution">
    <text evidence="2">The sequence shown here is derived from an EMBL/GenBank/DDBJ whole genome shotgun (WGS) entry which is preliminary data.</text>
</comment>
<dbReference type="EMBL" id="AMZH03023251">
    <property type="protein sequence ID" value="RRT36686.1"/>
    <property type="molecule type" value="Genomic_DNA"/>
</dbReference>
<dbReference type="Proteomes" id="UP000287651">
    <property type="component" value="Unassembled WGS sequence"/>
</dbReference>
<name>A0A426XB19_ENSVE</name>
<sequence>GGSRRPSPLQGWLPAAKPPAGVDKLLQGPPVGTTPWAGHLRPRPPMEAALVGIMPTGGHLQADRRPLTKAMPASIASARADARGYGDRQ</sequence>
<organism evidence="2 3">
    <name type="scientific">Ensete ventricosum</name>
    <name type="common">Abyssinian banana</name>
    <name type="synonym">Musa ensete</name>
    <dbReference type="NCBI Taxonomy" id="4639"/>
    <lineage>
        <taxon>Eukaryota</taxon>
        <taxon>Viridiplantae</taxon>
        <taxon>Streptophyta</taxon>
        <taxon>Embryophyta</taxon>
        <taxon>Tracheophyta</taxon>
        <taxon>Spermatophyta</taxon>
        <taxon>Magnoliopsida</taxon>
        <taxon>Liliopsida</taxon>
        <taxon>Zingiberales</taxon>
        <taxon>Musaceae</taxon>
        <taxon>Ensete</taxon>
    </lineage>
</organism>
<protein>
    <submittedName>
        <fullName evidence="2">Uncharacterized protein</fullName>
    </submittedName>
</protein>
<gene>
    <name evidence="2" type="ORF">B296_00050749</name>
</gene>
<evidence type="ECO:0000313" key="3">
    <source>
        <dbReference type="Proteomes" id="UP000287651"/>
    </source>
</evidence>
<proteinExistence type="predicted"/>
<evidence type="ECO:0000313" key="2">
    <source>
        <dbReference type="EMBL" id="RRT36686.1"/>
    </source>
</evidence>
<reference evidence="2 3" key="1">
    <citation type="journal article" date="2014" name="Agronomy (Basel)">
        <title>A Draft Genome Sequence for Ensete ventricosum, the Drought-Tolerant Tree Against Hunger.</title>
        <authorList>
            <person name="Harrison J."/>
            <person name="Moore K.A."/>
            <person name="Paszkiewicz K."/>
            <person name="Jones T."/>
            <person name="Grant M."/>
            <person name="Ambacheew D."/>
            <person name="Muzemil S."/>
            <person name="Studholme D.J."/>
        </authorList>
    </citation>
    <scope>NUCLEOTIDE SEQUENCE [LARGE SCALE GENOMIC DNA]</scope>
</reference>